<proteinExistence type="predicted"/>
<dbReference type="AlphaFoldDB" id="A0A6A6VG35"/>
<keyword evidence="1" id="KW-1133">Transmembrane helix</keyword>
<dbReference type="Proteomes" id="UP000799440">
    <property type="component" value="Unassembled WGS sequence"/>
</dbReference>
<protein>
    <submittedName>
        <fullName evidence="2">Uncharacterized protein</fullName>
    </submittedName>
</protein>
<feature type="transmembrane region" description="Helical" evidence="1">
    <location>
        <begin position="39"/>
        <end position="64"/>
    </location>
</feature>
<keyword evidence="1" id="KW-0472">Membrane</keyword>
<gene>
    <name evidence="2" type="ORF">M011DRAFT_312289</name>
</gene>
<accession>A0A6A6VG35</accession>
<dbReference type="EMBL" id="MU006566">
    <property type="protein sequence ID" value="KAF2749568.1"/>
    <property type="molecule type" value="Genomic_DNA"/>
</dbReference>
<keyword evidence="1" id="KW-0812">Transmembrane</keyword>
<keyword evidence="3" id="KW-1185">Reference proteome</keyword>
<organism evidence="2 3">
    <name type="scientific">Sporormia fimetaria CBS 119925</name>
    <dbReference type="NCBI Taxonomy" id="1340428"/>
    <lineage>
        <taxon>Eukaryota</taxon>
        <taxon>Fungi</taxon>
        <taxon>Dikarya</taxon>
        <taxon>Ascomycota</taxon>
        <taxon>Pezizomycotina</taxon>
        <taxon>Dothideomycetes</taxon>
        <taxon>Pleosporomycetidae</taxon>
        <taxon>Pleosporales</taxon>
        <taxon>Sporormiaceae</taxon>
        <taxon>Sporormia</taxon>
    </lineage>
</organism>
<dbReference type="OrthoDB" id="190201at2759"/>
<evidence type="ECO:0000256" key="1">
    <source>
        <dbReference type="SAM" id="Phobius"/>
    </source>
</evidence>
<sequence>MHSQHPNLIPCTRTLSNTLSDPHNSSKSLSLVQRITTTIVFQILLISRFLLPYLGFLFAYLCCWEQEHKLAQKAVKGVGRWSGQILRFLLTAWWLQSVMGGIHLGIMEGVGLMAVREMGGDGDGSVEMEGFNDKGKFHRG</sequence>
<evidence type="ECO:0000313" key="3">
    <source>
        <dbReference type="Proteomes" id="UP000799440"/>
    </source>
</evidence>
<feature type="transmembrane region" description="Helical" evidence="1">
    <location>
        <begin position="85"/>
        <end position="106"/>
    </location>
</feature>
<name>A0A6A6VG35_9PLEO</name>
<reference evidence="2" key="1">
    <citation type="journal article" date="2020" name="Stud. Mycol.">
        <title>101 Dothideomycetes genomes: a test case for predicting lifestyles and emergence of pathogens.</title>
        <authorList>
            <person name="Haridas S."/>
            <person name="Albert R."/>
            <person name="Binder M."/>
            <person name="Bloem J."/>
            <person name="Labutti K."/>
            <person name="Salamov A."/>
            <person name="Andreopoulos B."/>
            <person name="Baker S."/>
            <person name="Barry K."/>
            <person name="Bills G."/>
            <person name="Bluhm B."/>
            <person name="Cannon C."/>
            <person name="Castanera R."/>
            <person name="Culley D."/>
            <person name="Daum C."/>
            <person name="Ezra D."/>
            <person name="Gonzalez J."/>
            <person name="Henrissat B."/>
            <person name="Kuo A."/>
            <person name="Liang C."/>
            <person name="Lipzen A."/>
            <person name="Lutzoni F."/>
            <person name="Magnuson J."/>
            <person name="Mondo S."/>
            <person name="Nolan M."/>
            <person name="Ohm R."/>
            <person name="Pangilinan J."/>
            <person name="Park H.-J."/>
            <person name="Ramirez L."/>
            <person name="Alfaro M."/>
            <person name="Sun H."/>
            <person name="Tritt A."/>
            <person name="Yoshinaga Y."/>
            <person name="Zwiers L.-H."/>
            <person name="Turgeon B."/>
            <person name="Goodwin S."/>
            <person name="Spatafora J."/>
            <person name="Crous P."/>
            <person name="Grigoriev I."/>
        </authorList>
    </citation>
    <scope>NUCLEOTIDE SEQUENCE</scope>
    <source>
        <strain evidence="2">CBS 119925</strain>
    </source>
</reference>
<evidence type="ECO:0000313" key="2">
    <source>
        <dbReference type="EMBL" id="KAF2749568.1"/>
    </source>
</evidence>